<dbReference type="InterPro" id="IPR020846">
    <property type="entry name" value="MFS_dom"/>
</dbReference>
<reference evidence="8 9" key="1">
    <citation type="journal article" date="2020" name="Int. J. Syst. Evol. Microbiol.">
        <title>Reclassification of Streptomyces castelarensis and Streptomyces sporoclivatus as later heterotypic synonyms of Streptomyces antimycoticus.</title>
        <authorList>
            <person name="Komaki H."/>
            <person name="Tamura T."/>
        </authorList>
    </citation>
    <scope>NUCLEOTIDE SEQUENCE [LARGE SCALE GENOMIC DNA]</scope>
    <source>
        <strain evidence="8 9">NBRC 13459</strain>
    </source>
</reference>
<keyword evidence="4 6" id="KW-0472">Membrane</keyword>
<accession>A0A4D4KZ33</accession>
<name>A0A4D4KZ33_STRVO</name>
<dbReference type="GO" id="GO:0022857">
    <property type="term" value="F:transmembrane transporter activity"/>
    <property type="evidence" value="ECO:0007669"/>
    <property type="project" value="InterPro"/>
</dbReference>
<keyword evidence="2 6" id="KW-0812">Transmembrane</keyword>
<dbReference type="Proteomes" id="UP000301309">
    <property type="component" value="Unassembled WGS sequence"/>
</dbReference>
<evidence type="ECO:0000256" key="6">
    <source>
        <dbReference type="SAM" id="Phobius"/>
    </source>
</evidence>
<comment type="subcellular location">
    <subcellularLocation>
        <location evidence="1">Cell membrane</location>
        <topology evidence="1">Multi-pass membrane protein</topology>
    </subcellularLocation>
</comment>
<dbReference type="GO" id="GO:0046677">
    <property type="term" value="P:response to antibiotic"/>
    <property type="evidence" value="ECO:0007669"/>
    <property type="project" value="UniProtKB-KW"/>
</dbReference>
<comment type="caution">
    <text evidence="8">The sequence shown here is derived from an EMBL/GenBank/DDBJ whole genome shotgun (WGS) entry which is preliminary data.</text>
</comment>
<sequence>MAGLSLMPMTVAVAAVSPLAPMLVRRAGLRVVLTAAMVIMAAGMGVLTTLDKNSSYIPVLVGTVVVGAGISLCLAPATDAIVASLPAAKQGVASAVNDVTREVGGALGVAILGSAFNSGYRAGVGDRDDAVPANALGTVRSSLDAALAEAERIGGATGARVADAARTAFADGLDRAMLVAALVVAVGAAAVLLLAPGRAESVRLQEKRRG</sequence>
<dbReference type="EMBL" id="BJHW01000001">
    <property type="protein sequence ID" value="GDY51777.1"/>
    <property type="molecule type" value="Genomic_DNA"/>
</dbReference>
<dbReference type="GO" id="GO:0005886">
    <property type="term" value="C:plasma membrane"/>
    <property type="evidence" value="ECO:0007669"/>
    <property type="project" value="UniProtKB-SubCell"/>
</dbReference>
<dbReference type="Gene3D" id="1.20.1250.20">
    <property type="entry name" value="MFS general substrate transporter like domains"/>
    <property type="match status" value="1"/>
</dbReference>
<protein>
    <recommendedName>
        <fullName evidence="7">Major facilitator superfamily (MFS) profile domain-containing protein</fullName>
    </recommendedName>
</protein>
<dbReference type="PANTHER" id="PTHR42718">
    <property type="entry name" value="MAJOR FACILITATOR SUPERFAMILY MULTIDRUG TRANSPORTER MFSC"/>
    <property type="match status" value="1"/>
</dbReference>
<feature type="transmembrane region" description="Helical" evidence="6">
    <location>
        <begin position="56"/>
        <end position="75"/>
    </location>
</feature>
<feature type="transmembrane region" description="Helical" evidence="6">
    <location>
        <begin position="31"/>
        <end position="50"/>
    </location>
</feature>
<keyword evidence="3 6" id="KW-1133">Transmembrane helix</keyword>
<evidence type="ECO:0000256" key="3">
    <source>
        <dbReference type="ARBA" id="ARBA00022989"/>
    </source>
</evidence>
<dbReference type="InterPro" id="IPR036259">
    <property type="entry name" value="MFS_trans_sf"/>
</dbReference>
<gene>
    <name evidence="8" type="ORF">SVIO_024000</name>
</gene>
<dbReference type="OrthoDB" id="9781469at2"/>
<evidence type="ECO:0000256" key="2">
    <source>
        <dbReference type="ARBA" id="ARBA00022692"/>
    </source>
</evidence>
<keyword evidence="9" id="KW-1185">Reference proteome</keyword>
<keyword evidence="5" id="KW-0046">Antibiotic resistance</keyword>
<proteinExistence type="predicted"/>
<evidence type="ECO:0000256" key="4">
    <source>
        <dbReference type="ARBA" id="ARBA00023136"/>
    </source>
</evidence>
<evidence type="ECO:0000313" key="9">
    <source>
        <dbReference type="Proteomes" id="UP000301309"/>
    </source>
</evidence>
<dbReference type="PROSITE" id="PS50850">
    <property type="entry name" value="MFS"/>
    <property type="match status" value="1"/>
</dbReference>
<dbReference type="SUPFAM" id="SSF103473">
    <property type="entry name" value="MFS general substrate transporter"/>
    <property type="match status" value="1"/>
</dbReference>
<dbReference type="AlphaFoldDB" id="A0A4D4KZ33"/>
<evidence type="ECO:0000313" key="8">
    <source>
        <dbReference type="EMBL" id="GDY51777.1"/>
    </source>
</evidence>
<feature type="domain" description="Major facilitator superfamily (MFS) profile" evidence="7">
    <location>
        <begin position="1"/>
        <end position="199"/>
    </location>
</feature>
<feature type="transmembrane region" description="Helical" evidence="6">
    <location>
        <begin position="176"/>
        <end position="195"/>
    </location>
</feature>
<dbReference type="PANTHER" id="PTHR42718:SF42">
    <property type="entry name" value="EXPORT PROTEIN"/>
    <property type="match status" value="1"/>
</dbReference>
<evidence type="ECO:0000259" key="7">
    <source>
        <dbReference type="PROSITE" id="PS50850"/>
    </source>
</evidence>
<evidence type="ECO:0000256" key="5">
    <source>
        <dbReference type="ARBA" id="ARBA00023251"/>
    </source>
</evidence>
<evidence type="ECO:0000256" key="1">
    <source>
        <dbReference type="ARBA" id="ARBA00004651"/>
    </source>
</evidence>
<organism evidence="8 9">
    <name type="scientific">Streptomyces violaceusniger</name>
    <dbReference type="NCBI Taxonomy" id="68280"/>
    <lineage>
        <taxon>Bacteria</taxon>
        <taxon>Bacillati</taxon>
        <taxon>Actinomycetota</taxon>
        <taxon>Actinomycetes</taxon>
        <taxon>Kitasatosporales</taxon>
        <taxon>Streptomycetaceae</taxon>
        <taxon>Streptomyces</taxon>
        <taxon>Streptomyces violaceusniger group</taxon>
    </lineage>
</organism>